<dbReference type="Proteomes" id="UP000321323">
    <property type="component" value="Chromosome"/>
</dbReference>
<proteinExistence type="predicted"/>
<dbReference type="EMBL" id="CP136508">
    <property type="protein sequence ID" value="WUR13417.1"/>
    <property type="molecule type" value="Genomic_DNA"/>
</dbReference>
<protein>
    <submittedName>
        <fullName evidence="3">PEP-CTERM sorting domain-containing protein</fullName>
    </submittedName>
</protein>
<dbReference type="InterPro" id="IPR014262">
    <property type="entry name" value="HAF_rpt"/>
</dbReference>
<name>A0ABZ1ULL2_9BURK</name>
<organism evidence="3 4">
    <name type="scientific">[Empedobacter] haloabium</name>
    <dbReference type="NCBI Taxonomy" id="592317"/>
    <lineage>
        <taxon>Bacteria</taxon>
        <taxon>Pseudomonadati</taxon>
        <taxon>Pseudomonadota</taxon>
        <taxon>Betaproteobacteria</taxon>
        <taxon>Burkholderiales</taxon>
        <taxon>Oxalobacteraceae</taxon>
        <taxon>Telluria group</taxon>
        <taxon>Telluria group incertae sedis</taxon>
    </lineage>
</organism>
<evidence type="ECO:0000256" key="1">
    <source>
        <dbReference type="SAM" id="SignalP"/>
    </source>
</evidence>
<evidence type="ECO:0000313" key="4">
    <source>
        <dbReference type="Proteomes" id="UP000321323"/>
    </source>
</evidence>
<reference evidence="3 4" key="1">
    <citation type="journal article" date="2019" name="Int. J. Syst. Evol. Microbiol.">
        <title>The Draft Whole-Genome Sequence of the Antibiotic Producer Empedobacter haloabium ATCC 31962 Provides Indications for Its Taxonomic Reclassification.</title>
        <authorList>
            <person name="Miess H."/>
            <person name="Arlt P."/>
            <person name="Apel A.K."/>
            <person name="Weber T."/>
            <person name="Nieselt K."/>
            <person name="Hanssen F."/>
            <person name="Czemmel S."/>
            <person name="Nahnsen S."/>
            <person name="Gross H."/>
        </authorList>
    </citation>
    <scope>NUCLEOTIDE SEQUENCE [LARGE SCALE GENOMIC DNA]</scope>
    <source>
        <strain evidence="3 4">ATCC 31962</strain>
    </source>
</reference>
<evidence type="ECO:0000313" key="3">
    <source>
        <dbReference type="EMBL" id="WUR13417.1"/>
    </source>
</evidence>
<dbReference type="NCBIfam" id="TIGR02913">
    <property type="entry name" value="HAF_rpt"/>
    <property type="match status" value="2"/>
</dbReference>
<gene>
    <name evidence="3" type="ORF">E7V67_027665</name>
</gene>
<keyword evidence="4" id="KW-1185">Reference proteome</keyword>
<feature type="signal peptide" evidence="1">
    <location>
        <begin position="1"/>
        <end position="23"/>
    </location>
</feature>
<keyword evidence="1" id="KW-0732">Signal</keyword>
<dbReference type="InterPro" id="IPR013424">
    <property type="entry name" value="Ice-binding_C"/>
</dbReference>
<dbReference type="Pfam" id="PF07589">
    <property type="entry name" value="PEP-CTERM"/>
    <property type="match status" value="1"/>
</dbReference>
<sequence>MSMNLLSRTAVLGACLLAGTAQALPRYTLTDLASLTPELANVHWNTLNNAGEMMGSHGTAGTLFYRWGTIEPLRLTGAPADINNDGDAIFQFHNTGGEYRSYLRTRFGRISQIPNSAQGDVMSSPWGINDARAVIGSGYRNGAQQALLYANGVTTNLGTLGGNQATALDLNNAGAVVGWSETVPGDYQRSPFLYQNGTMRLLTVPGPGSEAEGINDLGQVIINQRFRHAWIWQDNQLTTVQMPGAEVTQAREINNLGQVVGSSLSMQGIHPWIYEDGEIAYLRDRIDGSDYSVDLVYDLNDNGQILAQARRADGTFTSVLLTPAIPEPGTWAMLAGGLGLIALWRRRLPAADQR</sequence>
<feature type="domain" description="Ice-binding protein C-terminal" evidence="2">
    <location>
        <begin position="324"/>
        <end position="347"/>
    </location>
</feature>
<evidence type="ECO:0000259" key="2">
    <source>
        <dbReference type="Pfam" id="PF07589"/>
    </source>
</evidence>
<accession>A0ABZ1ULL2</accession>
<dbReference type="NCBIfam" id="TIGR02595">
    <property type="entry name" value="PEP_CTERM"/>
    <property type="match status" value="1"/>
</dbReference>
<feature type="chain" id="PRO_5047431945" evidence="1">
    <location>
        <begin position="24"/>
        <end position="354"/>
    </location>
</feature>